<protein>
    <submittedName>
        <fullName evidence="1">Uncharacterized protein</fullName>
    </submittedName>
</protein>
<proteinExistence type="predicted"/>
<name>A0A5N5QKE5_9AGAM</name>
<sequence length="191" mass="20631">MVTFEGLLGGLSLEIPRTAKLVNDVGAPCYFPGALVLQGRDLLGPGDAKNVWEGLGYQVGIQRFEIIVTSPAHNLRLYNADAPNGAEVRTPGITPAPGVIHFQSRKWIPNGQIAIEFGINVPPHLLPPLNGTYQYQVAANVTIAIINKDLGKGPIYMYRKSGSVVLEIARANSVKGWPWTSPQLDLAPQRA</sequence>
<dbReference type="Proteomes" id="UP000383932">
    <property type="component" value="Unassembled WGS sequence"/>
</dbReference>
<gene>
    <name evidence="1" type="ORF">CTheo_4537</name>
</gene>
<dbReference type="OrthoDB" id="3133004at2759"/>
<comment type="caution">
    <text evidence="1">The sequence shown here is derived from an EMBL/GenBank/DDBJ whole genome shotgun (WGS) entry which is preliminary data.</text>
</comment>
<dbReference type="AlphaFoldDB" id="A0A5N5QKE5"/>
<organism evidence="1 2">
    <name type="scientific">Ceratobasidium theobromae</name>
    <dbReference type="NCBI Taxonomy" id="1582974"/>
    <lineage>
        <taxon>Eukaryota</taxon>
        <taxon>Fungi</taxon>
        <taxon>Dikarya</taxon>
        <taxon>Basidiomycota</taxon>
        <taxon>Agaricomycotina</taxon>
        <taxon>Agaricomycetes</taxon>
        <taxon>Cantharellales</taxon>
        <taxon>Ceratobasidiaceae</taxon>
        <taxon>Ceratobasidium</taxon>
    </lineage>
</organism>
<dbReference type="EMBL" id="SSOP01000079">
    <property type="protein sequence ID" value="KAB5592013.1"/>
    <property type="molecule type" value="Genomic_DNA"/>
</dbReference>
<accession>A0A5N5QKE5</accession>
<evidence type="ECO:0000313" key="1">
    <source>
        <dbReference type="EMBL" id="KAB5592013.1"/>
    </source>
</evidence>
<keyword evidence="2" id="KW-1185">Reference proteome</keyword>
<reference evidence="1 2" key="1">
    <citation type="journal article" date="2019" name="Fungal Biol. Biotechnol.">
        <title>Draft genome sequence of fastidious pathogen Ceratobasidium theobromae, which causes vascular-streak dieback in Theobroma cacao.</title>
        <authorList>
            <person name="Ali S.S."/>
            <person name="Asman A."/>
            <person name="Shao J."/>
            <person name="Firmansyah A.P."/>
            <person name="Susilo A.W."/>
            <person name="Rosmana A."/>
            <person name="McMahon P."/>
            <person name="Junaid M."/>
            <person name="Guest D."/>
            <person name="Kheng T.Y."/>
            <person name="Meinhardt L.W."/>
            <person name="Bailey B.A."/>
        </authorList>
    </citation>
    <scope>NUCLEOTIDE SEQUENCE [LARGE SCALE GENOMIC DNA]</scope>
    <source>
        <strain evidence="1 2">CT2</strain>
    </source>
</reference>
<evidence type="ECO:0000313" key="2">
    <source>
        <dbReference type="Proteomes" id="UP000383932"/>
    </source>
</evidence>